<evidence type="ECO:0000256" key="15">
    <source>
        <dbReference type="SAM" id="Phobius"/>
    </source>
</evidence>
<feature type="transmembrane region" description="Helical" evidence="15">
    <location>
        <begin position="21"/>
        <end position="45"/>
    </location>
</feature>
<evidence type="ECO:0000256" key="1">
    <source>
        <dbReference type="ARBA" id="ARBA00001947"/>
    </source>
</evidence>
<proteinExistence type="inferred from homology"/>
<comment type="caution">
    <text evidence="19">The sequence shown here is derived from an EMBL/GenBank/DDBJ whole genome shotgun (WGS) entry which is preliminary data.</text>
</comment>
<organism evidence="19 20">
    <name type="scientific">Ceratitis capitata</name>
    <name type="common">Mediterranean fruit fly</name>
    <name type="synonym">Tephritis capitata</name>
    <dbReference type="NCBI Taxonomy" id="7213"/>
    <lineage>
        <taxon>Eukaryota</taxon>
        <taxon>Metazoa</taxon>
        <taxon>Ecdysozoa</taxon>
        <taxon>Arthropoda</taxon>
        <taxon>Hexapoda</taxon>
        <taxon>Insecta</taxon>
        <taxon>Pterygota</taxon>
        <taxon>Neoptera</taxon>
        <taxon>Endopterygota</taxon>
        <taxon>Diptera</taxon>
        <taxon>Brachycera</taxon>
        <taxon>Muscomorpha</taxon>
        <taxon>Tephritoidea</taxon>
        <taxon>Tephritidae</taxon>
        <taxon>Ceratitis</taxon>
        <taxon>Ceratitis</taxon>
    </lineage>
</organism>
<evidence type="ECO:0000256" key="14">
    <source>
        <dbReference type="ARBA" id="ARBA00078796"/>
    </source>
</evidence>
<keyword evidence="5 15" id="KW-0812">Transmembrane</keyword>
<dbReference type="InterPro" id="IPR007484">
    <property type="entry name" value="Peptidase_M28"/>
</dbReference>
<dbReference type="GO" id="GO:0046872">
    <property type="term" value="F:metal ion binding"/>
    <property type="evidence" value="ECO:0007669"/>
    <property type="project" value="UniProtKB-KW"/>
</dbReference>
<dbReference type="PANTHER" id="PTHR12147:SF22">
    <property type="entry name" value="ENDOPLASMIC RETICULUM METALLOPEPTIDASE 1"/>
    <property type="match status" value="1"/>
</dbReference>
<keyword evidence="7" id="KW-0378">Hydrolase</keyword>
<feature type="transmembrane region" description="Helical" evidence="15">
    <location>
        <begin position="513"/>
        <end position="535"/>
    </location>
</feature>
<dbReference type="KEGG" id="ccat:101452745"/>
<sequence length="865" mass="99335">MTITKLDFQNNAGHNKRKKFDWYWAPIYCAIWYTLFYAAAVPSFYNYPKTLLIEDELHHPDEFIGERAEFQLITLASLGVKLSGTFENEVLGVNFLLREIEKIKAQARLDLYDIDAEVQYASGKFEIWGMASSYRNVSNVVVKLAPKNAKSASYLLVNAHYDSEVHSPAAGDDGVMVVIMLETLRVMAKSEKPLVHPVVFLFNGAEESNLLASHGFITRHRWAQYCKAVINLDSAGSGGREILFQSGPNHPWLMKYYKQSVPRPFATTIAEELFQNNFVPSDTDFRIFRSYGMVPGLDMAHSLNGYVYHTKYDTYTNLERRTCQTTGENILALTWALANAPELKSPEDYAKGHTVFYDYLGWFMIFYTEDTGIILNITISVCAIVVILSSVFLMTRATDADSIKRVVIRFITIFGVQIATIAVAVGLTFLIAVAIDGIGASECWYSETWLIFGLYFCPMFFVMTFIPAIYIRWTKEGTNMRLDDTLACFMHSHCLILACICLTMTGLSIRSAFFPMIAIFFYTISVVLNIINGLWGKKYLYLPIHLACQLLPFWFYTYLTLAFLKIFIPMQGRDGPTSKPEFLIAGLCAIMSIHFGGFILPILNRFRKSKTFLSLFGVICLIFIMIACLPTGFPFEKDVAVQRVYVLHTTRTFYDERGFVYRNESGFYVQPVDRRSDTLKKSVFQNAEPKSVLEEDCNTELLCGLPLYNSRWRDWKNYSRWIAAPIPHLPIPTEIELTFKTHITDTRVRYGFSLKSADRVVLYVDPYPNTTVADWSFDLTPLKSKFPTPYFVYHFYSMDDRPLQFWIEMDRGSTDYEGGTLRLGIGAHFLYHEDQYTEEFKGFLDEFPEWSYPIDWVASFESRIF</sequence>
<feature type="transmembrane region" description="Helical" evidence="15">
    <location>
        <begin position="485"/>
        <end position="507"/>
    </location>
</feature>
<evidence type="ECO:0000259" key="18">
    <source>
        <dbReference type="Pfam" id="PF22249"/>
    </source>
</evidence>
<evidence type="ECO:0000256" key="11">
    <source>
        <dbReference type="ARBA" id="ARBA00023049"/>
    </source>
</evidence>
<keyword evidence="12 15" id="KW-0472">Membrane</keyword>
<keyword evidence="11" id="KW-0482">Metalloprotease</keyword>
<comment type="similarity">
    <text evidence="3">Belongs to the peptidase M28 family.</text>
</comment>
<evidence type="ECO:0000313" key="19">
    <source>
        <dbReference type="EMBL" id="CAD7014587.1"/>
    </source>
</evidence>
<evidence type="ECO:0000256" key="13">
    <source>
        <dbReference type="ARBA" id="ARBA00023180"/>
    </source>
</evidence>
<dbReference type="CDD" id="cd03875">
    <property type="entry name" value="M28_Fxna_like"/>
    <property type="match status" value="1"/>
</dbReference>
<dbReference type="OrthoDB" id="76293at2759"/>
<gene>
    <name evidence="19" type="ORF">CCAP1982_LOCUS22582</name>
</gene>
<comment type="cofactor">
    <cofactor evidence="1">
        <name>Zn(2+)</name>
        <dbReference type="ChEBI" id="CHEBI:29105"/>
    </cofactor>
</comment>
<name>A0A811VH77_CERCA</name>
<evidence type="ECO:0000259" key="16">
    <source>
        <dbReference type="Pfam" id="PF04389"/>
    </source>
</evidence>
<dbReference type="InterPro" id="IPR053973">
    <property type="entry name" value="ERMP1-like_C"/>
</dbReference>
<evidence type="ECO:0000256" key="9">
    <source>
        <dbReference type="ARBA" id="ARBA00022833"/>
    </source>
</evidence>
<feature type="transmembrane region" description="Helical" evidence="15">
    <location>
        <begin position="547"/>
        <end position="570"/>
    </location>
</feature>
<dbReference type="InterPro" id="IPR048024">
    <property type="entry name" value="Fxna-like_M28_dom"/>
</dbReference>
<feature type="transmembrane region" description="Helical" evidence="15">
    <location>
        <begin position="406"/>
        <end position="435"/>
    </location>
</feature>
<evidence type="ECO:0000256" key="6">
    <source>
        <dbReference type="ARBA" id="ARBA00022723"/>
    </source>
</evidence>
<feature type="transmembrane region" description="Helical" evidence="15">
    <location>
        <begin position="450"/>
        <end position="473"/>
    </location>
</feature>
<keyword evidence="8" id="KW-0256">Endoplasmic reticulum</keyword>
<reference evidence="19" key="1">
    <citation type="submission" date="2020-11" db="EMBL/GenBank/DDBJ databases">
        <authorList>
            <person name="Whitehead M."/>
        </authorList>
    </citation>
    <scope>NUCLEOTIDE SEQUENCE</scope>
    <source>
        <strain evidence="19">EGII</strain>
    </source>
</reference>
<feature type="domain" description="Endoplasmic reticulum metallopeptidase 1-like C-terminal" evidence="17">
    <location>
        <begin position="640"/>
        <end position="862"/>
    </location>
</feature>
<dbReference type="Proteomes" id="UP000606786">
    <property type="component" value="Unassembled WGS sequence"/>
</dbReference>
<evidence type="ECO:0000256" key="3">
    <source>
        <dbReference type="ARBA" id="ARBA00010918"/>
    </source>
</evidence>
<evidence type="ECO:0000256" key="12">
    <source>
        <dbReference type="ARBA" id="ARBA00023136"/>
    </source>
</evidence>
<keyword evidence="20" id="KW-1185">Reference proteome</keyword>
<dbReference type="AlphaFoldDB" id="A0A811VH77"/>
<keyword evidence="6" id="KW-0479">Metal-binding</keyword>
<dbReference type="Pfam" id="PF22248">
    <property type="entry name" value="ERMP1_C"/>
    <property type="match status" value="1"/>
</dbReference>
<dbReference type="Gene3D" id="3.40.630.10">
    <property type="entry name" value="Zn peptidases"/>
    <property type="match status" value="1"/>
</dbReference>
<accession>A0A811VH77</accession>
<keyword evidence="13" id="KW-0325">Glycoprotein</keyword>
<evidence type="ECO:0000256" key="7">
    <source>
        <dbReference type="ARBA" id="ARBA00022801"/>
    </source>
</evidence>
<feature type="transmembrane region" description="Helical" evidence="15">
    <location>
        <begin position="373"/>
        <end position="394"/>
    </location>
</feature>
<evidence type="ECO:0000259" key="17">
    <source>
        <dbReference type="Pfam" id="PF22248"/>
    </source>
</evidence>
<feature type="transmembrane region" description="Helical" evidence="15">
    <location>
        <begin position="582"/>
        <end position="600"/>
    </location>
</feature>
<keyword evidence="9" id="KW-0862">Zinc</keyword>
<comment type="subcellular location">
    <subcellularLocation>
        <location evidence="2">Endoplasmic reticulum membrane</location>
        <topology evidence="2">Multi-pass membrane protein</topology>
    </subcellularLocation>
</comment>
<dbReference type="PANTHER" id="PTHR12147">
    <property type="entry name" value="METALLOPEPTIDASE M28 FAMILY MEMBER"/>
    <property type="match status" value="1"/>
</dbReference>
<dbReference type="InterPro" id="IPR053974">
    <property type="entry name" value="ERMP1_1-A_TM"/>
</dbReference>
<dbReference type="FunFam" id="3.40.630.10:FF:000008">
    <property type="entry name" value="Endoplasmic reticulum metallopeptidase 1"/>
    <property type="match status" value="1"/>
</dbReference>
<dbReference type="GO" id="GO:0006508">
    <property type="term" value="P:proteolysis"/>
    <property type="evidence" value="ECO:0007669"/>
    <property type="project" value="UniProtKB-KW"/>
</dbReference>
<feature type="transmembrane region" description="Helical" evidence="15">
    <location>
        <begin position="612"/>
        <end position="633"/>
    </location>
</feature>
<feature type="domain" description="Endoplasmic reticulum metallopeptidase 1/1-A TM" evidence="18">
    <location>
        <begin position="410"/>
        <end position="628"/>
    </location>
</feature>
<dbReference type="InterPro" id="IPR045175">
    <property type="entry name" value="M28_fam"/>
</dbReference>
<evidence type="ECO:0000256" key="2">
    <source>
        <dbReference type="ARBA" id="ARBA00004477"/>
    </source>
</evidence>
<dbReference type="Pfam" id="PF22249">
    <property type="entry name" value="ERMP1-TM"/>
    <property type="match status" value="1"/>
</dbReference>
<protein>
    <recommendedName>
        <fullName evidence="14">FXNA-like protease</fullName>
    </recommendedName>
</protein>
<feature type="domain" description="Peptidase M28" evidence="16">
    <location>
        <begin position="139"/>
        <end position="333"/>
    </location>
</feature>
<evidence type="ECO:0000256" key="8">
    <source>
        <dbReference type="ARBA" id="ARBA00022824"/>
    </source>
</evidence>
<evidence type="ECO:0000256" key="5">
    <source>
        <dbReference type="ARBA" id="ARBA00022692"/>
    </source>
</evidence>
<dbReference type="GO" id="GO:0008235">
    <property type="term" value="F:metalloexopeptidase activity"/>
    <property type="evidence" value="ECO:0007669"/>
    <property type="project" value="InterPro"/>
</dbReference>
<dbReference type="EMBL" id="CAJHJT010000056">
    <property type="protein sequence ID" value="CAD7014587.1"/>
    <property type="molecule type" value="Genomic_DNA"/>
</dbReference>
<evidence type="ECO:0000313" key="20">
    <source>
        <dbReference type="Proteomes" id="UP000606786"/>
    </source>
</evidence>
<dbReference type="SUPFAM" id="SSF53187">
    <property type="entry name" value="Zn-dependent exopeptidases"/>
    <property type="match status" value="1"/>
</dbReference>
<dbReference type="GO" id="GO:0005789">
    <property type="term" value="C:endoplasmic reticulum membrane"/>
    <property type="evidence" value="ECO:0007669"/>
    <property type="project" value="UniProtKB-SubCell"/>
</dbReference>
<evidence type="ECO:0000256" key="10">
    <source>
        <dbReference type="ARBA" id="ARBA00022989"/>
    </source>
</evidence>
<evidence type="ECO:0000256" key="4">
    <source>
        <dbReference type="ARBA" id="ARBA00022670"/>
    </source>
</evidence>
<keyword evidence="10 15" id="KW-1133">Transmembrane helix</keyword>
<keyword evidence="4" id="KW-0645">Protease</keyword>
<dbReference type="Pfam" id="PF04389">
    <property type="entry name" value="Peptidase_M28"/>
    <property type="match status" value="1"/>
</dbReference>